<dbReference type="GO" id="GO:0005737">
    <property type="term" value="C:cytoplasm"/>
    <property type="evidence" value="ECO:0007669"/>
    <property type="project" value="UniProtKB-SubCell"/>
</dbReference>
<keyword evidence="6" id="KW-0694">RNA-binding</keyword>
<comment type="function">
    <text evidence="6">Involved in correct processing of both the 5' and 3' ends of 23S rRNA precursor. Processes 30S rRNA precursor transcript even in absence of ribonuclease 3 (Rnc); Rnc processes 30S rRNA into smaller rRNA precursors.</text>
</comment>
<keyword evidence="4 6" id="KW-0255">Endonuclease</keyword>
<sequence>MDIEMTRHEANQYSPLSLAFLGDAVYEQLVRTKILLAADMPSHKLHRLAVSRVCAEYQSECAALLQEQGVLTENEAEVFKRGRNTKVNAPKHSTIAEYRNATGLECLFGYLYLTAQHERIDVLFGLCWEHGEDEFKEKIKE</sequence>
<keyword evidence="6" id="KW-0963">Cytoplasm</keyword>
<dbReference type="PIRSF" id="PIRSF005520">
    <property type="entry name" value="UCP005520"/>
    <property type="match status" value="1"/>
</dbReference>
<dbReference type="Proteomes" id="UP000021369">
    <property type="component" value="Unassembled WGS sequence"/>
</dbReference>
<dbReference type="AlphaFoldDB" id="A0A011VYI4"/>
<dbReference type="EMBL" id="JEOB01000001">
    <property type="protein sequence ID" value="EXM40386.1"/>
    <property type="molecule type" value="Genomic_DNA"/>
</dbReference>
<dbReference type="GO" id="GO:0006364">
    <property type="term" value="P:rRNA processing"/>
    <property type="evidence" value="ECO:0007669"/>
    <property type="project" value="UniProtKB-UniRule"/>
</dbReference>
<dbReference type="Pfam" id="PF00636">
    <property type="entry name" value="Ribonuclease_3"/>
    <property type="match status" value="1"/>
</dbReference>
<dbReference type="GO" id="GO:0004525">
    <property type="term" value="F:ribonuclease III activity"/>
    <property type="evidence" value="ECO:0007669"/>
    <property type="project" value="InterPro"/>
</dbReference>
<comment type="similarity">
    <text evidence="6">Belongs to the MrnC RNase family.</text>
</comment>
<feature type="domain" description="RNase III" evidence="7">
    <location>
        <begin position="17"/>
        <end position="115"/>
    </location>
</feature>
<dbReference type="GO" id="GO:0019843">
    <property type="term" value="F:rRNA binding"/>
    <property type="evidence" value="ECO:0007669"/>
    <property type="project" value="UniProtKB-UniRule"/>
</dbReference>
<dbReference type="RefSeq" id="WP_037284058.1">
    <property type="nucleotide sequence ID" value="NZ_JEOB01000001.1"/>
</dbReference>
<dbReference type="InterPro" id="IPR008226">
    <property type="entry name" value="Mini3_fam"/>
</dbReference>
<keyword evidence="1 6" id="KW-0690">Ribosome biogenesis</keyword>
<evidence type="ECO:0000256" key="3">
    <source>
        <dbReference type="ARBA" id="ARBA00022722"/>
    </source>
</evidence>
<keyword evidence="9" id="KW-1185">Reference proteome</keyword>
<dbReference type="Gene3D" id="1.10.1520.10">
    <property type="entry name" value="Ribonuclease III domain"/>
    <property type="match status" value="1"/>
</dbReference>
<evidence type="ECO:0000313" key="8">
    <source>
        <dbReference type="EMBL" id="EXM40386.1"/>
    </source>
</evidence>
<dbReference type="EC" id="3.1.26.-" evidence="6"/>
<comment type="caution">
    <text evidence="8">The sequence shown here is derived from an EMBL/GenBank/DDBJ whole genome shotgun (WGS) entry which is preliminary data.</text>
</comment>
<gene>
    <name evidence="6" type="primary">mrnC</name>
    <name evidence="8" type="ORF">RASY3_00345</name>
</gene>
<keyword evidence="3 6" id="KW-0540">Nuclease</keyword>
<evidence type="ECO:0000313" key="9">
    <source>
        <dbReference type="Proteomes" id="UP000021369"/>
    </source>
</evidence>
<dbReference type="PANTHER" id="PTHR34276">
    <property type="entry name" value="MINI-RIBONUCLEASE 3"/>
    <property type="match status" value="1"/>
</dbReference>
<keyword evidence="6" id="KW-0460">Magnesium</keyword>
<keyword evidence="2 6" id="KW-0698">rRNA processing</keyword>
<dbReference type="PANTHER" id="PTHR34276:SF1">
    <property type="entry name" value="MINI-RIBONUCLEASE 3"/>
    <property type="match status" value="1"/>
</dbReference>
<evidence type="ECO:0000256" key="5">
    <source>
        <dbReference type="ARBA" id="ARBA00022801"/>
    </source>
</evidence>
<evidence type="ECO:0000256" key="4">
    <source>
        <dbReference type="ARBA" id="ARBA00022759"/>
    </source>
</evidence>
<evidence type="ECO:0000256" key="1">
    <source>
        <dbReference type="ARBA" id="ARBA00022517"/>
    </source>
</evidence>
<keyword evidence="6" id="KW-0699">rRNA-binding</keyword>
<keyword evidence="5 6" id="KW-0378">Hydrolase</keyword>
<name>A0A011VYI4_RUMAL</name>
<evidence type="ECO:0000256" key="6">
    <source>
        <dbReference type="HAMAP-Rule" id="MF_01468"/>
    </source>
</evidence>
<comment type="subcellular location">
    <subcellularLocation>
        <location evidence="6">Cytoplasm</location>
    </subcellularLocation>
</comment>
<evidence type="ECO:0000259" key="7">
    <source>
        <dbReference type="Pfam" id="PF00636"/>
    </source>
</evidence>
<organism evidence="8 9">
    <name type="scientific">Ruminococcus albus SY3</name>
    <dbReference type="NCBI Taxonomy" id="1341156"/>
    <lineage>
        <taxon>Bacteria</taxon>
        <taxon>Bacillati</taxon>
        <taxon>Bacillota</taxon>
        <taxon>Clostridia</taxon>
        <taxon>Eubacteriales</taxon>
        <taxon>Oscillospiraceae</taxon>
        <taxon>Ruminococcus</taxon>
    </lineage>
</organism>
<proteinExistence type="inferred from homology"/>
<comment type="subunit">
    <text evidence="6">Homodimer.</text>
</comment>
<dbReference type="SUPFAM" id="SSF69065">
    <property type="entry name" value="RNase III domain-like"/>
    <property type="match status" value="1"/>
</dbReference>
<reference evidence="8 9" key="1">
    <citation type="submission" date="2013-06" db="EMBL/GenBank/DDBJ databases">
        <title>Rumen cellulosomics: divergent fiber-degrading strategies revealed by comparative genome-wide analysis of six Ruminococcal strains.</title>
        <authorList>
            <person name="Dassa B."/>
            <person name="Borovok I."/>
            <person name="Lamed R."/>
            <person name="Flint H."/>
            <person name="Yeoman C.J."/>
            <person name="White B."/>
            <person name="Bayer E.A."/>
        </authorList>
    </citation>
    <scope>NUCLEOTIDE SEQUENCE [LARGE SCALE GENOMIC DNA]</scope>
    <source>
        <strain evidence="8 9">SY3</strain>
    </source>
</reference>
<dbReference type="PATRIC" id="fig|1341156.4.peg.606"/>
<evidence type="ECO:0000256" key="2">
    <source>
        <dbReference type="ARBA" id="ARBA00022552"/>
    </source>
</evidence>
<dbReference type="OrthoDB" id="46571at2"/>
<protein>
    <recommendedName>
        <fullName evidence="6">Mini-ribonuclease 3</fullName>
        <shortName evidence="6">Mini-3</shortName>
        <shortName evidence="6">Mini-RNase 3</shortName>
        <ecNumber evidence="6">3.1.26.-</ecNumber>
    </recommendedName>
    <alternativeName>
        <fullName evidence="6">Mini-RNase III</fullName>
        <shortName evidence="6">Mini-III</shortName>
    </alternativeName>
</protein>
<feature type="active site" evidence="6">
    <location>
        <position position="23"/>
    </location>
</feature>
<dbReference type="InterPro" id="IPR000999">
    <property type="entry name" value="RNase_III_dom"/>
</dbReference>
<dbReference type="HAMAP" id="MF_01468">
    <property type="entry name" value="RNase_Mini_III"/>
    <property type="match status" value="1"/>
</dbReference>
<dbReference type="InterPro" id="IPR036389">
    <property type="entry name" value="RNase_III_sf"/>
</dbReference>
<comment type="cofactor">
    <cofactor evidence="6">
        <name>Mg(2+)</name>
        <dbReference type="ChEBI" id="CHEBI:18420"/>
    </cofactor>
</comment>
<accession>A0A011VYI4</accession>